<dbReference type="InterPro" id="IPR019936">
    <property type="entry name" value="NanM_proteobact"/>
</dbReference>
<keyword evidence="6" id="KW-0119">Carbohydrate metabolism</keyword>
<dbReference type="Gene3D" id="2.120.10.80">
    <property type="entry name" value="Kelch-type beta propeller"/>
    <property type="match status" value="2"/>
</dbReference>
<evidence type="ECO:0000256" key="4">
    <source>
        <dbReference type="ARBA" id="ARBA00022764"/>
    </source>
</evidence>
<dbReference type="EMBL" id="JACICB010000008">
    <property type="protein sequence ID" value="MBB3706165.1"/>
    <property type="molecule type" value="Genomic_DNA"/>
</dbReference>
<dbReference type="InterPro" id="IPR056734">
    <property type="entry name" value="NANM"/>
</dbReference>
<keyword evidence="2 7" id="KW-0732">Signal</keyword>
<reference evidence="8 9" key="1">
    <citation type="submission" date="2020-08" db="EMBL/GenBank/DDBJ databases">
        <title>Genomic Encyclopedia of Type Strains, Phase IV (KMG-IV): sequencing the most valuable type-strain genomes for metagenomic binning, comparative biology and taxonomic classification.</title>
        <authorList>
            <person name="Goeker M."/>
        </authorList>
    </citation>
    <scope>NUCLEOTIDE SEQUENCE [LARGE SCALE GENOMIC DNA]</scope>
    <source>
        <strain evidence="8 9">DSM 10368</strain>
    </source>
</reference>
<keyword evidence="3" id="KW-0677">Repeat</keyword>
<gene>
    <name evidence="8" type="ORF">FHS67_002485</name>
</gene>
<dbReference type="PANTHER" id="PTHR45632:SF3">
    <property type="entry name" value="KELCH-LIKE PROTEIN 32"/>
    <property type="match status" value="1"/>
</dbReference>
<dbReference type="RefSeq" id="WP_246790336.1">
    <property type="nucleotide sequence ID" value="NZ_CP015005.1"/>
</dbReference>
<feature type="signal peptide" evidence="7">
    <location>
        <begin position="1"/>
        <end position="19"/>
    </location>
</feature>
<feature type="chain" id="PRO_5045558314" evidence="7">
    <location>
        <begin position="20"/>
        <end position="404"/>
    </location>
</feature>
<comment type="caution">
    <text evidence="8">The sequence shown here is derived from an EMBL/GenBank/DDBJ whole genome shotgun (WGS) entry which is preliminary data.</text>
</comment>
<protein>
    <submittedName>
        <fullName evidence="8">N-acetylneuraminate epimerase</fullName>
        <ecNumber evidence="8">5.1.3.24</ecNumber>
    </submittedName>
</protein>
<evidence type="ECO:0000313" key="9">
    <source>
        <dbReference type="Proteomes" id="UP000577697"/>
    </source>
</evidence>
<evidence type="ECO:0000256" key="2">
    <source>
        <dbReference type="ARBA" id="ARBA00022729"/>
    </source>
</evidence>
<evidence type="ECO:0000256" key="7">
    <source>
        <dbReference type="SAM" id="SignalP"/>
    </source>
</evidence>
<sequence>MTATAISLTSSLTMGTAMAADAWPDLPIGIKSGIAARIGDTLYVGLGSAGSDFYALDLADPAAGWVRRAAFSGPATNGAAAAVSGGRIFVFSGNGKESDEARSAIIFDTVYAYDPDTDGWTKVDTTTPVGLSGAKALALQDGRIALVGGYNKELFDDYLAKVAATDKEKNPDGFRKLVDAYMGMPPADYRWNAELLSYDPRANSWSSLGDSPFLPNCDAAVAALGDDAFTLISGEIKPGLRTPEVKKVSISGSSAAWQKLADLPSPEANDRQEGVAGAFAGDVGGAVLVAGGANFVGAQANAADGKWFAHDGLKKGWRDEVYVYDKAPDGTAVDGEAGGQTSGNKASSGKIWREVGKLPTGLAYGASFPVSGGLLIVGGEDGEATPRREVFLMKWDGKALSIEH</sequence>
<dbReference type="GO" id="GO:0016853">
    <property type="term" value="F:isomerase activity"/>
    <property type="evidence" value="ECO:0007669"/>
    <property type="project" value="UniProtKB-KW"/>
</dbReference>
<evidence type="ECO:0000256" key="3">
    <source>
        <dbReference type="ARBA" id="ARBA00022737"/>
    </source>
</evidence>
<dbReference type="SUPFAM" id="SSF117281">
    <property type="entry name" value="Kelch motif"/>
    <property type="match status" value="1"/>
</dbReference>
<dbReference type="EC" id="5.1.3.24" evidence="8"/>
<evidence type="ECO:0000256" key="1">
    <source>
        <dbReference type="ARBA" id="ARBA00022441"/>
    </source>
</evidence>
<organism evidence="8 9">
    <name type="scientific">Aminobacter aminovorans</name>
    <name type="common">Chelatobacter heintzii</name>
    <dbReference type="NCBI Taxonomy" id="83263"/>
    <lineage>
        <taxon>Bacteria</taxon>
        <taxon>Pseudomonadati</taxon>
        <taxon>Pseudomonadota</taxon>
        <taxon>Alphaproteobacteria</taxon>
        <taxon>Hyphomicrobiales</taxon>
        <taxon>Phyllobacteriaceae</taxon>
        <taxon>Aminobacter</taxon>
    </lineage>
</organism>
<accession>A0ABR6H6L8</accession>
<keyword evidence="1" id="KW-0880">Kelch repeat</keyword>
<dbReference type="NCBIfam" id="TIGR03547">
    <property type="entry name" value="muta_rot_YjhT"/>
    <property type="match status" value="1"/>
</dbReference>
<dbReference type="Proteomes" id="UP000577697">
    <property type="component" value="Unassembled WGS sequence"/>
</dbReference>
<name>A0ABR6H6L8_AMIAI</name>
<evidence type="ECO:0000313" key="8">
    <source>
        <dbReference type="EMBL" id="MBB3706165.1"/>
    </source>
</evidence>
<evidence type="ECO:0000256" key="6">
    <source>
        <dbReference type="ARBA" id="ARBA00023277"/>
    </source>
</evidence>
<dbReference type="Pfam" id="PF24996">
    <property type="entry name" value="NANM"/>
    <property type="match status" value="2"/>
</dbReference>
<keyword evidence="4" id="KW-0574">Periplasm</keyword>
<dbReference type="InterPro" id="IPR015915">
    <property type="entry name" value="Kelch-typ_b-propeller"/>
</dbReference>
<keyword evidence="9" id="KW-1185">Reference proteome</keyword>
<evidence type="ECO:0000256" key="5">
    <source>
        <dbReference type="ARBA" id="ARBA00023235"/>
    </source>
</evidence>
<proteinExistence type="predicted"/>
<dbReference type="PANTHER" id="PTHR45632">
    <property type="entry name" value="LD33804P"/>
    <property type="match status" value="1"/>
</dbReference>
<keyword evidence="5 8" id="KW-0413">Isomerase</keyword>